<dbReference type="EMBL" id="AP026073">
    <property type="protein sequence ID" value="BDM68317.1"/>
    <property type="molecule type" value="Genomic_DNA"/>
</dbReference>
<dbReference type="InterPro" id="IPR036291">
    <property type="entry name" value="NAD(P)-bd_dom_sf"/>
</dbReference>
<evidence type="ECO:0000259" key="1">
    <source>
        <dbReference type="Pfam" id="PF05368"/>
    </source>
</evidence>
<reference evidence="2" key="1">
    <citation type="submission" date="2022-06" db="EMBL/GenBank/DDBJ databases">
        <title>Complete genome sequence of Streptomyces nigrescens HEK616.</title>
        <authorList>
            <person name="Asamizu S."/>
            <person name="Onaka H."/>
        </authorList>
    </citation>
    <scope>NUCLEOTIDE SEQUENCE</scope>
    <source>
        <strain evidence="2">HEK616</strain>
    </source>
</reference>
<proteinExistence type="predicted"/>
<dbReference type="Gene3D" id="3.90.25.10">
    <property type="entry name" value="UDP-galactose 4-epimerase, domain 1"/>
    <property type="match status" value="1"/>
</dbReference>
<sequence length="295" mass="30458">MILVTGATGTVGRPLVRALRARGAAVRALVRDAGEAPAEWDDGVEPVVADLNDAGSLAAAAAGIEAVHLLTPVGPDAARQARNVIDAVAGAGRPKVVLQAAIGVRRRTVPVRFFDAHTAALDHLEGSGLPWTVLAPNGFLQNFLALLPDLRRTGTLALPAGDAAVSYVDARDIAEVAATVLTTDGHEGAVLDVTGPRAMDHDEIAERLGAALGRPLTYRALTPEQARTALLGTGMSAWQADGLVELYGLYASGAARAVSDTVPRLLGRPALPIETFLADHATALRAGSAPSQENH</sequence>
<evidence type="ECO:0000313" key="2">
    <source>
        <dbReference type="EMBL" id="BDM68317.1"/>
    </source>
</evidence>
<dbReference type="Proteomes" id="UP001059597">
    <property type="component" value="Chromosome"/>
</dbReference>
<name>A0ABN6QQ22_STRNI</name>
<organism evidence="2 3">
    <name type="scientific">Streptomyces nigrescens</name>
    <dbReference type="NCBI Taxonomy" id="1920"/>
    <lineage>
        <taxon>Bacteria</taxon>
        <taxon>Bacillati</taxon>
        <taxon>Actinomycetota</taxon>
        <taxon>Actinomycetes</taxon>
        <taxon>Kitasatosporales</taxon>
        <taxon>Streptomycetaceae</taxon>
        <taxon>Streptomyces</taxon>
    </lineage>
</organism>
<evidence type="ECO:0000313" key="3">
    <source>
        <dbReference type="Proteomes" id="UP001059597"/>
    </source>
</evidence>
<dbReference type="PANTHER" id="PTHR43162">
    <property type="match status" value="1"/>
</dbReference>
<dbReference type="Pfam" id="PF05368">
    <property type="entry name" value="NmrA"/>
    <property type="match status" value="1"/>
</dbReference>
<dbReference type="Gene3D" id="3.40.50.720">
    <property type="entry name" value="NAD(P)-binding Rossmann-like Domain"/>
    <property type="match status" value="1"/>
</dbReference>
<dbReference type="InterPro" id="IPR051604">
    <property type="entry name" value="Ergot_Alk_Oxidoreductase"/>
</dbReference>
<gene>
    <name evidence="2" type="ORF">HEK616_18040</name>
</gene>
<feature type="domain" description="NmrA-like" evidence="1">
    <location>
        <begin position="2"/>
        <end position="228"/>
    </location>
</feature>
<keyword evidence="3" id="KW-1185">Reference proteome</keyword>
<dbReference type="RefSeq" id="WP_261952342.1">
    <property type="nucleotide sequence ID" value="NZ_AP026073.1"/>
</dbReference>
<accession>A0ABN6QQ22</accession>
<dbReference type="PANTHER" id="PTHR43162:SF1">
    <property type="entry name" value="PRESTALK A DIFFERENTIATION PROTEIN A"/>
    <property type="match status" value="1"/>
</dbReference>
<dbReference type="SUPFAM" id="SSF51735">
    <property type="entry name" value="NAD(P)-binding Rossmann-fold domains"/>
    <property type="match status" value="1"/>
</dbReference>
<dbReference type="InterPro" id="IPR008030">
    <property type="entry name" value="NmrA-like"/>
</dbReference>
<dbReference type="CDD" id="cd05269">
    <property type="entry name" value="TMR_SDR_a"/>
    <property type="match status" value="1"/>
</dbReference>
<protein>
    <submittedName>
        <fullName evidence="2">NAD(P)-dependent oxidoreductase</fullName>
    </submittedName>
</protein>